<keyword evidence="1" id="KW-0472">Membrane</keyword>
<accession>A0ABU0LDD2</accession>
<keyword evidence="1" id="KW-0812">Transmembrane</keyword>
<protein>
    <submittedName>
        <fullName evidence="2">Uncharacterized protein</fullName>
    </submittedName>
</protein>
<name>A0ABU0LDD2_XANAG</name>
<gene>
    <name evidence="2" type="ORF">QOZ94_001875</name>
</gene>
<organism evidence="2 3">
    <name type="scientific">Xanthobacter agilis</name>
    <dbReference type="NCBI Taxonomy" id="47492"/>
    <lineage>
        <taxon>Bacteria</taxon>
        <taxon>Pseudomonadati</taxon>
        <taxon>Pseudomonadota</taxon>
        <taxon>Alphaproteobacteria</taxon>
        <taxon>Hyphomicrobiales</taxon>
        <taxon>Xanthobacteraceae</taxon>
        <taxon>Xanthobacter</taxon>
    </lineage>
</organism>
<sequence length="120" mass="13345">MTMLSAVVLVASLMSWWVALTAIKPLCQAYAATHGLDHEGLSLAFFARGNSVSPCVFRTRDTRQRHIILWRNLHGANPLLRFAVRPDLMSYALGVTGILGWLFLTPHGRALRKKKTPPPP</sequence>
<feature type="transmembrane region" description="Helical" evidence="1">
    <location>
        <begin position="88"/>
        <end position="105"/>
    </location>
</feature>
<dbReference type="EMBL" id="JAUSVY010000003">
    <property type="protein sequence ID" value="MDQ0505093.1"/>
    <property type="molecule type" value="Genomic_DNA"/>
</dbReference>
<proteinExistence type="predicted"/>
<keyword evidence="1" id="KW-1133">Transmembrane helix</keyword>
<evidence type="ECO:0000313" key="2">
    <source>
        <dbReference type="EMBL" id="MDQ0505093.1"/>
    </source>
</evidence>
<keyword evidence="3" id="KW-1185">Reference proteome</keyword>
<reference evidence="2 3" key="1">
    <citation type="submission" date="2023-07" db="EMBL/GenBank/DDBJ databases">
        <title>Genomic Encyclopedia of Type Strains, Phase IV (KMG-IV): sequencing the most valuable type-strain genomes for metagenomic binning, comparative biology and taxonomic classification.</title>
        <authorList>
            <person name="Goeker M."/>
        </authorList>
    </citation>
    <scope>NUCLEOTIDE SEQUENCE [LARGE SCALE GENOMIC DNA]</scope>
    <source>
        <strain evidence="2 3">DSM 3770</strain>
    </source>
</reference>
<comment type="caution">
    <text evidence="2">The sequence shown here is derived from an EMBL/GenBank/DDBJ whole genome shotgun (WGS) entry which is preliminary data.</text>
</comment>
<dbReference type="Proteomes" id="UP001241747">
    <property type="component" value="Unassembled WGS sequence"/>
</dbReference>
<dbReference type="RefSeq" id="WP_237345596.1">
    <property type="nucleotide sequence ID" value="NZ_JABWGX010000011.1"/>
</dbReference>
<evidence type="ECO:0000313" key="3">
    <source>
        <dbReference type="Proteomes" id="UP001241747"/>
    </source>
</evidence>
<evidence type="ECO:0000256" key="1">
    <source>
        <dbReference type="SAM" id="Phobius"/>
    </source>
</evidence>